<dbReference type="Proteomes" id="UP000241229">
    <property type="component" value="Unassembled WGS sequence"/>
</dbReference>
<protein>
    <submittedName>
        <fullName evidence="9">6-chlorohydroxyquinol-1,2-dioxygenase</fullName>
    </submittedName>
</protein>
<sequence>MPSQIATPTFGEETSFDIVAQRLAKADAGRLSKTLISAVAHLHQLVREMRPTPAEWRGIVAFLTEVGHASDDKRQEWVLLSDLLGVSALVEEINARRPRGATPNTVRGPFYRADAPRLPNGANISLDAAGERLTVRGKVLDLDGKPVAGAVVETWQANDKGFYENQQPDLQPEFNLRGVFTTDAGGAFTYAAVKPAGYTVPDDGPVGRLLRLVGCPLRRPAHLHFVVNAEGFETITTHVFDRTDAELHEDPLFGVRPELLGDIRHETCKGGKIAWGLDFTFVMVRARPGRRTA</sequence>
<evidence type="ECO:0000313" key="9">
    <source>
        <dbReference type="EMBL" id="PSJ59562.1"/>
    </source>
</evidence>
<feature type="domain" description="Intradiol ring-cleavage dioxygenases" evidence="7">
    <location>
        <begin position="108"/>
        <end position="282"/>
    </location>
</feature>
<accession>A0A2P7SAN2</accession>
<comment type="caution">
    <text evidence="9">The sequence shown here is derived from an EMBL/GenBank/DDBJ whole genome shotgun (WGS) entry which is preliminary data.</text>
</comment>
<dbReference type="InterPro" id="IPR050770">
    <property type="entry name" value="Intradiol_RC_Dioxygenase"/>
</dbReference>
<gene>
    <name evidence="9" type="ORF">C7I84_13075</name>
</gene>
<dbReference type="SUPFAM" id="SSF49482">
    <property type="entry name" value="Aromatic compound dioxygenase"/>
    <property type="match status" value="1"/>
</dbReference>
<evidence type="ECO:0000259" key="8">
    <source>
        <dbReference type="Pfam" id="PF04444"/>
    </source>
</evidence>
<evidence type="ECO:0000256" key="4">
    <source>
        <dbReference type="ARBA" id="ARBA00022964"/>
    </source>
</evidence>
<dbReference type="OrthoDB" id="9800887at2"/>
<dbReference type="InterPro" id="IPR007535">
    <property type="entry name" value="Catechol_dOase_N"/>
</dbReference>
<keyword evidence="6" id="KW-0408">Iron</keyword>
<evidence type="ECO:0000313" key="10">
    <source>
        <dbReference type="Proteomes" id="UP000241229"/>
    </source>
</evidence>
<dbReference type="Gene3D" id="2.60.130.10">
    <property type="entry name" value="Aromatic compound dioxygenase"/>
    <property type="match status" value="1"/>
</dbReference>
<evidence type="ECO:0000256" key="2">
    <source>
        <dbReference type="ARBA" id="ARBA00007825"/>
    </source>
</evidence>
<comment type="cofactor">
    <cofactor evidence="1">
        <name>Fe(3+)</name>
        <dbReference type="ChEBI" id="CHEBI:29034"/>
    </cofactor>
</comment>
<dbReference type="EMBL" id="PXYK01000011">
    <property type="protein sequence ID" value="PSJ59562.1"/>
    <property type="molecule type" value="Genomic_DNA"/>
</dbReference>
<dbReference type="InterPro" id="IPR015889">
    <property type="entry name" value="Intradiol_dOase_core"/>
</dbReference>
<keyword evidence="3" id="KW-0479">Metal-binding</keyword>
<dbReference type="RefSeq" id="WP_106772637.1">
    <property type="nucleotide sequence ID" value="NZ_PXYK01000011.1"/>
</dbReference>
<name>A0A2P7SAN2_9HYPH</name>
<evidence type="ECO:0000259" key="7">
    <source>
        <dbReference type="Pfam" id="PF00775"/>
    </source>
</evidence>
<dbReference type="AlphaFoldDB" id="A0A2P7SAN2"/>
<dbReference type="PANTHER" id="PTHR33711">
    <property type="entry name" value="DIOXYGENASE, PUTATIVE (AFU_ORTHOLOGUE AFUA_2G02910)-RELATED"/>
    <property type="match status" value="1"/>
</dbReference>
<organism evidence="9 10">
    <name type="scientific">Kumtagia ephedrae</name>
    <dbReference type="NCBI Taxonomy" id="2116701"/>
    <lineage>
        <taxon>Bacteria</taxon>
        <taxon>Pseudomonadati</taxon>
        <taxon>Pseudomonadota</taxon>
        <taxon>Alphaproteobacteria</taxon>
        <taxon>Hyphomicrobiales</taxon>
        <taxon>Phyllobacteriaceae</taxon>
        <taxon>Kumtagia</taxon>
    </lineage>
</organism>
<reference evidence="9 10" key="1">
    <citation type="submission" date="2018-03" db="EMBL/GenBank/DDBJ databases">
        <title>The draft genome of Mesorhizobium sp. 6GN-30.</title>
        <authorList>
            <person name="Liu L."/>
            <person name="Li L."/>
            <person name="Wang T."/>
            <person name="Zhang X."/>
            <person name="Liang L."/>
        </authorList>
    </citation>
    <scope>NUCLEOTIDE SEQUENCE [LARGE SCALE GENOMIC DNA]</scope>
    <source>
        <strain evidence="9 10">6GN30</strain>
    </source>
</reference>
<evidence type="ECO:0000256" key="1">
    <source>
        <dbReference type="ARBA" id="ARBA00001965"/>
    </source>
</evidence>
<proteinExistence type="inferred from homology"/>
<evidence type="ECO:0000256" key="5">
    <source>
        <dbReference type="ARBA" id="ARBA00023002"/>
    </source>
</evidence>
<evidence type="ECO:0000256" key="6">
    <source>
        <dbReference type="ARBA" id="ARBA00023004"/>
    </source>
</evidence>
<keyword evidence="10" id="KW-1185">Reference proteome</keyword>
<dbReference type="InterPro" id="IPR000627">
    <property type="entry name" value="Intradiol_dOase_C"/>
</dbReference>
<keyword evidence="5" id="KW-0560">Oxidoreductase</keyword>
<dbReference type="PANTHER" id="PTHR33711:SF7">
    <property type="entry name" value="INTRADIOL RING-CLEAVAGE DIOXYGENASES DOMAIN-CONTAINING PROTEIN-RELATED"/>
    <property type="match status" value="1"/>
</dbReference>
<dbReference type="GO" id="GO:0018576">
    <property type="term" value="F:catechol 1,2-dioxygenase activity"/>
    <property type="evidence" value="ECO:0007669"/>
    <property type="project" value="InterPro"/>
</dbReference>
<comment type="similarity">
    <text evidence="2">Belongs to the intradiol ring-cleavage dioxygenase family.</text>
</comment>
<dbReference type="GO" id="GO:0009712">
    <property type="term" value="P:catechol-containing compound metabolic process"/>
    <property type="evidence" value="ECO:0007669"/>
    <property type="project" value="InterPro"/>
</dbReference>
<dbReference type="Pfam" id="PF04444">
    <property type="entry name" value="Dioxygenase_N"/>
    <property type="match status" value="1"/>
</dbReference>
<dbReference type="Pfam" id="PF00775">
    <property type="entry name" value="Dioxygenase_C"/>
    <property type="match status" value="1"/>
</dbReference>
<evidence type="ECO:0000256" key="3">
    <source>
        <dbReference type="ARBA" id="ARBA00022723"/>
    </source>
</evidence>
<dbReference type="GO" id="GO:0008199">
    <property type="term" value="F:ferric iron binding"/>
    <property type="evidence" value="ECO:0007669"/>
    <property type="project" value="InterPro"/>
</dbReference>
<feature type="domain" description="Catechol dioxygenase N-terminal" evidence="8">
    <location>
        <begin position="30"/>
        <end position="102"/>
    </location>
</feature>
<keyword evidence="4 9" id="KW-0223">Dioxygenase</keyword>